<evidence type="ECO:0000313" key="3">
    <source>
        <dbReference type="Proteomes" id="UP000242474"/>
    </source>
</evidence>
<name>A0A2G5BGW6_COERN</name>
<gene>
    <name evidence="2" type="ORF">COEREDRAFT_79777</name>
</gene>
<dbReference type="EMBL" id="KZ303490">
    <property type="protein sequence ID" value="PIA18264.1"/>
    <property type="molecule type" value="Genomic_DNA"/>
</dbReference>
<feature type="region of interest" description="Disordered" evidence="1">
    <location>
        <begin position="70"/>
        <end position="178"/>
    </location>
</feature>
<proteinExistence type="predicted"/>
<feature type="compositionally biased region" description="Low complexity" evidence="1">
    <location>
        <begin position="102"/>
        <end position="124"/>
    </location>
</feature>
<dbReference type="OrthoDB" id="5569703at2759"/>
<sequence>MANQPPPASNSLVAGAQCSFVSPFDEYMCPGPSGQHNYYLRCLSGSFVQFACSPGTVCMKTEGQNMYCGIQDQNHPDVPADSSAPPFTMPEGASDDPFTSPEVEISGISSELSSSIDSDTPTSDNLTVTDVGTPTEVSDSIESLESTDSEEPTQILSDDMSPLPSATSNDEDKSVSTEISVDLSVSSTGDIFDDTWPSSTIGAETSVDMSTDMSISTDSGSEAELPQPTITKPGSGLTGPMISSGLQMVLQNGVKLPFTLPDIDLPEIDLATVHLPDMTFDGIALTALQLPSITIPPMDPASLTNFDYIVDLMNKAGISFDDLAKMPLPDLSHLDLKELSHIDVANAMSIANVNRISLPDEVSAQELAEPLPPVTSSVIQTTTLNADEIDALLGLSVVTYSTK</sequence>
<accession>A0A2G5BGW6</accession>
<keyword evidence="3" id="KW-1185">Reference proteome</keyword>
<organism evidence="2 3">
    <name type="scientific">Coemansia reversa (strain ATCC 12441 / NRRL 1564)</name>
    <dbReference type="NCBI Taxonomy" id="763665"/>
    <lineage>
        <taxon>Eukaryota</taxon>
        <taxon>Fungi</taxon>
        <taxon>Fungi incertae sedis</taxon>
        <taxon>Zoopagomycota</taxon>
        <taxon>Kickxellomycotina</taxon>
        <taxon>Kickxellomycetes</taxon>
        <taxon>Kickxellales</taxon>
        <taxon>Kickxellaceae</taxon>
        <taxon>Coemansia</taxon>
    </lineage>
</organism>
<dbReference type="Proteomes" id="UP000242474">
    <property type="component" value="Unassembled WGS sequence"/>
</dbReference>
<evidence type="ECO:0000313" key="2">
    <source>
        <dbReference type="EMBL" id="PIA18264.1"/>
    </source>
</evidence>
<evidence type="ECO:0000256" key="1">
    <source>
        <dbReference type="SAM" id="MobiDB-lite"/>
    </source>
</evidence>
<feature type="compositionally biased region" description="Polar residues" evidence="1">
    <location>
        <begin position="125"/>
        <end position="144"/>
    </location>
</feature>
<reference evidence="2 3" key="1">
    <citation type="journal article" date="2015" name="Genome Biol. Evol.">
        <title>Phylogenomic analyses indicate that early fungi evolved digesting cell walls of algal ancestors of land plants.</title>
        <authorList>
            <person name="Chang Y."/>
            <person name="Wang S."/>
            <person name="Sekimoto S."/>
            <person name="Aerts A.L."/>
            <person name="Choi C."/>
            <person name="Clum A."/>
            <person name="LaButti K.M."/>
            <person name="Lindquist E.A."/>
            <person name="Yee Ngan C."/>
            <person name="Ohm R.A."/>
            <person name="Salamov A.A."/>
            <person name="Grigoriev I.V."/>
            <person name="Spatafora J.W."/>
            <person name="Berbee M.L."/>
        </authorList>
    </citation>
    <scope>NUCLEOTIDE SEQUENCE [LARGE SCALE GENOMIC DNA]</scope>
    <source>
        <strain evidence="2 3">NRRL 1564</strain>
    </source>
</reference>
<dbReference type="AlphaFoldDB" id="A0A2G5BGW6"/>
<protein>
    <submittedName>
        <fullName evidence="2">Uncharacterized protein</fullName>
    </submittedName>
</protein>